<accession>A0A8U0HZN7</accession>
<evidence type="ECO:0000259" key="4">
    <source>
        <dbReference type="Pfam" id="PF04659"/>
    </source>
</evidence>
<keyword evidence="6" id="KW-1185">Reference proteome</keyword>
<evidence type="ECO:0000313" key="5">
    <source>
        <dbReference type="EMBL" id="UPV76004.1"/>
    </source>
</evidence>
<keyword evidence="2" id="KW-0974">Archaeal flagellum</keyword>
<feature type="domain" description="Archaeal flagella protein FlaD/E" evidence="4">
    <location>
        <begin position="64"/>
        <end position="157"/>
    </location>
</feature>
<evidence type="ECO:0000256" key="3">
    <source>
        <dbReference type="SAM" id="MobiDB-lite"/>
    </source>
</evidence>
<feature type="compositionally biased region" description="Basic and acidic residues" evidence="3">
    <location>
        <begin position="8"/>
        <end position="31"/>
    </location>
</feature>
<dbReference type="GO" id="GO:0097588">
    <property type="term" value="P:archaeal or bacterial-type flagellum-dependent cell motility"/>
    <property type="evidence" value="ECO:0007669"/>
    <property type="project" value="InterPro"/>
</dbReference>
<proteinExistence type="predicted"/>
<dbReference type="InterPro" id="IPR052494">
    <property type="entry name" value="Flagella_assembly_related"/>
</dbReference>
<gene>
    <name evidence="5" type="ORF">M0R89_08065</name>
</gene>
<evidence type="ECO:0000313" key="6">
    <source>
        <dbReference type="Proteomes" id="UP000830729"/>
    </source>
</evidence>
<name>A0A8U0HZN7_9EURY</name>
<organism evidence="5 6">
    <name type="scientific">Halorussus limi</name>
    <dbReference type="NCBI Taxonomy" id="2938695"/>
    <lineage>
        <taxon>Archaea</taxon>
        <taxon>Methanobacteriati</taxon>
        <taxon>Methanobacteriota</taxon>
        <taxon>Stenosarchaea group</taxon>
        <taxon>Halobacteria</taxon>
        <taxon>Halobacteriales</taxon>
        <taxon>Haladaptataceae</taxon>
        <taxon>Halorussus</taxon>
    </lineage>
</organism>
<sequence length="159" mass="18113">MPPTPGDYDLRELRRLADPNRESPEELRDGEGLPAPPDEVLRHSERNELVQLQSQFSAAGVLPEKPYLDALPDQYSTEVVVFEWLDFLINKAGFENTGNALEYYEEVDWITQSVRESLREYMRGFSEVESFDPDKPGPADLDVDDHVLSLVYIARLASV</sequence>
<dbReference type="PANTHER" id="PTHR40698:SF1">
    <property type="entry name" value="FLAGELLA-RELATED PROTEIN D-RELATED"/>
    <property type="match status" value="1"/>
</dbReference>
<dbReference type="Pfam" id="PF04659">
    <property type="entry name" value="Arch_fla_DE"/>
    <property type="match status" value="1"/>
</dbReference>
<dbReference type="PANTHER" id="PTHR40698">
    <property type="entry name" value="FLAGELLA-RELATED PROTEIN E-RELATED-RELATED"/>
    <property type="match status" value="1"/>
</dbReference>
<dbReference type="GO" id="GO:0097589">
    <property type="term" value="C:archaeal-type flagellum"/>
    <property type="evidence" value="ECO:0007669"/>
    <property type="project" value="UniProtKB-SubCell"/>
</dbReference>
<dbReference type="GeneID" id="72185146"/>
<dbReference type="Proteomes" id="UP000830729">
    <property type="component" value="Chromosome"/>
</dbReference>
<comment type="subcellular location">
    <subcellularLocation>
        <location evidence="1">Archaeal flagellum</location>
    </subcellularLocation>
</comment>
<dbReference type="KEGG" id="halx:M0R89_08065"/>
<reference evidence="5 6" key="1">
    <citation type="submission" date="2022-04" db="EMBL/GenBank/DDBJ databases">
        <title>Diverse halophilic archaea isolated from saline environments.</title>
        <authorList>
            <person name="Cui H.-L."/>
        </authorList>
    </citation>
    <scope>NUCLEOTIDE SEQUENCE [LARGE SCALE GENOMIC DNA]</scope>
    <source>
        <strain evidence="5 6">XZYJT49</strain>
    </source>
</reference>
<feature type="region of interest" description="Disordered" evidence="3">
    <location>
        <begin position="1"/>
        <end position="39"/>
    </location>
</feature>
<dbReference type="AlphaFoldDB" id="A0A8U0HZN7"/>
<dbReference type="EMBL" id="CP096659">
    <property type="protein sequence ID" value="UPV76004.1"/>
    <property type="molecule type" value="Genomic_DNA"/>
</dbReference>
<dbReference type="RefSeq" id="WP_248652041.1">
    <property type="nucleotide sequence ID" value="NZ_CP096659.1"/>
</dbReference>
<evidence type="ECO:0000256" key="2">
    <source>
        <dbReference type="ARBA" id="ARBA00022440"/>
    </source>
</evidence>
<dbReference type="InterPro" id="IPR006752">
    <property type="entry name" value="Arch_fla_DE"/>
</dbReference>
<protein>
    <submittedName>
        <fullName evidence="5">Fla cluster protein FlaD1</fullName>
    </submittedName>
</protein>
<evidence type="ECO:0000256" key="1">
    <source>
        <dbReference type="ARBA" id="ARBA00004618"/>
    </source>
</evidence>